<protein>
    <recommendedName>
        <fullName evidence="6">Peptidase U32</fullName>
    </recommendedName>
</protein>
<dbReference type="GO" id="GO:0006508">
    <property type="term" value="P:proteolysis"/>
    <property type="evidence" value="ECO:0007669"/>
    <property type="project" value="UniProtKB-KW"/>
</dbReference>
<evidence type="ECO:0000313" key="5">
    <source>
        <dbReference type="Proteomes" id="UP000034407"/>
    </source>
</evidence>
<name>A0A0M3DIC6_9FIRM</name>
<comment type="caution">
    <text evidence="4">The sequence shown here is derived from an EMBL/GenBank/DDBJ whole genome shotgun (WGS) entry which is preliminary data.</text>
</comment>
<comment type="similarity">
    <text evidence="3">Belongs to the peptidase U32 family.</text>
</comment>
<dbReference type="PATRIC" id="fig|1629550.3.peg.1505"/>
<keyword evidence="2" id="KW-0378">Hydrolase</keyword>
<reference evidence="4 5" key="1">
    <citation type="submission" date="2015-04" db="EMBL/GenBank/DDBJ databases">
        <title>Microcin producing Clostridium sp. JC272T.</title>
        <authorList>
            <person name="Jyothsna T."/>
            <person name="Sasikala C."/>
            <person name="Ramana C."/>
        </authorList>
    </citation>
    <scope>NUCLEOTIDE SEQUENCE [LARGE SCALE GENOMIC DNA]</scope>
    <source>
        <strain evidence="4 5">JC272</strain>
    </source>
</reference>
<dbReference type="EMBL" id="LBBT01000214">
    <property type="protein sequence ID" value="KKY01142.1"/>
    <property type="molecule type" value="Genomic_DNA"/>
</dbReference>
<dbReference type="RefSeq" id="WP_046823187.1">
    <property type="nucleotide sequence ID" value="NZ_LBBT01000214.1"/>
</dbReference>
<dbReference type="Proteomes" id="UP000034407">
    <property type="component" value="Unassembled WGS sequence"/>
</dbReference>
<organism evidence="4 5">
    <name type="scientific">Paraclostridium benzoelyticum</name>
    <dbReference type="NCBI Taxonomy" id="1629550"/>
    <lineage>
        <taxon>Bacteria</taxon>
        <taxon>Bacillati</taxon>
        <taxon>Bacillota</taxon>
        <taxon>Clostridia</taxon>
        <taxon>Peptostreptococcales</taxon>
        <taxon>Peptostreptococcaceae</taxon>
        <taxon>Paraclostridium</taxon>
    </lineage>
</organism>
<dbReference type="PANTHER" id="PTHR30217">
    <property type="entry name" value="PEPTIDASE U32 FAMILY"/>
    <property type="match status" value="1"/>
</dbReference>
<dbReference type="OrthoDB" id="9807498at2"/>
<dbReference type="PANTHER" id="PTHR30217:SF6">
    <property type="entry name" value="TRNA HYDROXYLATION PROTEIN P"/>
    <property type="match status" value="1"/>
</dbReference>
<dbReference type="AlphaFoldDB" id="A0A0M3DIC6"/>
<gene>
    <name evidence="4" type="ORF">VN21_10275</name>
</gene>
<proteinExistence type="inferred from homology"/>
<evidence type="ECO:0000313" key="4">
    <source>
        <dbReference type="EMBL" id="KKY01142.1"/>
    </source>
</evidence>
<evidence type="ECO:0000256" key="3">
    <source>
        <dbReference type="ARBA" id="ARBA00038374"/>
    </source>
</evidence>
<sequence>MHKVELLSSAKDLNSLKLALKSGADAVYIGGDSFGIDAIAKSFSREELQQGVEFAHHNNKKIYVAVNVMPHNEDFESLKDYLVELEKLKIDGIIVTDPGVLTIAKNTIPSVKVHMGQQANVTNFNSANFWYDQGVRRIIITSELSFDEIRTIRAKTPLDMEIETFVHGPICISYSGRRLLSSYLGSKDNVEYKEGSNKYNLLEEKRQGEYYPVFEDEKGTFLFNSKDLCMLNFVPDFVKAGVTSLKIDCRLQSNEYLETVIKVYRKALDEFYKNPNEWEFNPIWLEQIKEKSHRPLTHGFYTGEAMPDDHE</sequence>
<evidence type="ECO:0000256" key="1">
    <source>
        <dbReference type="ARBA" id="ARBA00022670"/>
    </source>
</evidence>
<dbReference type="InterPro" id="IPR051454">
    <property type="entry name" value="RNA/ubiquinone_mod_enzymes"/>
</dbReference>
<keyword evidence="1" id="KW-0645">Protease</keyword>
<dbReference type="InterPro" id="IPR001539">
    <property type="entry name" value="Peptidase_U32"/>
</dbReference>
<evidence type="ECO:0000256" key="2">
    <source>
        <dbReference type="ARBA" id="ARBA00022801"/>
    </source>
</evidence>
<evidence type="ECO:0008006" key="6">
    <source>
        <dbReference type="Google" id="ProtNLM"/>
    </source>
</evidence>
<accession>A0A0M3DIC6</accession>
<dbReference type="Pfam" id="PF01136">
    <property type="entry name" value="Peptidase_U32"/>
    <property type="match status" value="1"/>
</dbReference>
<keyword evidence="5" id="KW-1185">Reference proteome</keyword>
<dbReference type="GO" id="GO:0008233">
    <property type="term" value="F:peptidase activity"/>
    <property type="evidence" value="ECO:0007669"/>
    <property type="project" value="UniProtKB-KW"/>
</dbReference>